<dbReference type="AlphaFoldDB" id="A0AAQ4E5F8"/>
<proteinExistence type="predicted"/>
<dbReference type="EMBL" id="JARKHS020021872">
    <property type="protein sequence ID" value="KAK8769936.1"/>
    <property type="molecule type" value="Genomic_DNA"/>
</dbReference>
<evidence type="ECO:0000256" key="1">
    <source>
        <dbReference type="SAM" id="MobiDB-lite"/>
    </source>
</evidence>
<feature type="region of interest" description="Disordered" evidence="1">
    <location>
        <begin position="1"/>
        <end position="21"/>
    </location>
</feature>
<reference evidence="2 3" key="1">
    <citation type="journal article" date="2023" name="Arcadia Sci">
        <title>De novo assembly of a long-read Amblyomma americanum tick genome.</title>
        <authorList>
            <person name="Chou S."/>
            <person name="Poskanzer K.E."/>
            <person name="Rollins M."/>
            <person name="Thuy-Boun P.S."/>
        </authorList>
    </citation>
    <scope>NUCLEOTIDE SEQUENCE [LARGE SCALE GENOMIC DNA]</scope>
    <source>
        <strain evidence="2">F_SG_1</strain>
        <tissue evidence="2">Salivary glands</tissue>
    </source>
</reference>
<protein>
    <submittedName>
        <fullName evidence="2">Uncharacterized protein</fullName>
    </submittedName>
</protein>
<keyword evidence="3" id="KW-1185">Reference proteome</keyword>
<feature type="compositionally biased region" description="Acidic residues" evidence="1">
    <location>
        <begin position="8"/>
        <end position="19"/>
    </location>
</feature>
<dbReference type="Proteomes" id="UP001321473">
    <property type="component" value="Unassembled WGS sequence"/>
</dbReference>
<name>A0AAQ4E5F8_AMBAM</name>
<evidence type="ECO:0000313" key="3">
    <source>
        <dbReference type="Proteomes" id="UP001321473"/>
    </source>
</evidence>
<organism evidence="2 3">
    <name type="scientific">Amblyomma americanum</name>
    <name type="common">Lone star tick</name>
    <dbReference type="NCBI Taxonomy" id="6943"/>
    <lineage>
        <taxon>Eukaryota</taxon>
        <taxon>Metazoa</taxon>
        <taxon>Ecdysozoa</taxon>
        <taxon>Arthropoda</taxon>
        <taxon>Chelicerata</taxon>
        <taxon>Arachnida</taxon>
        <taxon>Acari</taxon>
        <taxon>Parasitiformes</taxon>
        <taxon>Ixodida</taxon>
        <taxon>Ixodoidea</taxon>
        <taxon>Ixodidae</taxon>
        <taxon>Amblyomminae</taxon>
        <taxon>Amblyomma</taxon>
    </lineage>
</organism>
<sequence>MKPLLEEHSDDSEGSEDPEYGCMEFVRRGSFSEHSASEASNVQLLTKKNGFPVDSPVVCWLARPEVLSRDGAGTERPKQLL</sequence>
<accession>A0AAQ4E5F8</accession>
<gene>
    <name evidence="2" type="ORF">V5799_013599</name>
</gene>
<evidence type="ECO:0000313" key="2">
    <source>
        <dbReference type="EMBL" id="KAK8769936.1"/>
    </source>
</evidence>
<comment type="caution">
    <text evidence="2">The sequence shown here is derived from an EMBL/GenBank/DDBJ whole genome shotgun (WGS) entry which is preliminary data.</text>
</comment>